<evidence type="ECO:0000313" key="2">
    <source>
        <dbReference type="Proteomes" id="UP001164250"/>
    </source>
</evidence>
<name>A0ACC1AHU2_9ROSI</name>
<accession>A0ACC1AHU2</accession>
<dbReference type="EMBL" id="CM047906">
    <property type="protein sequence ID" value="KAJ0086129.1"/>
    <property type="molecule type" value="Genomic_DNA"/>
</dbReference>
<protein>
    <submittedName>
        <fullName evidence="1">Uncharacterized protein</fullName>
    </submittedName>
</protein>
<comment type="caution">
    <text evidence="1">The sequence shown here is derived from an EMBL/GenBank/DDBJ whole genome shotgun (WGS) entry which is preliminary data.</text>
</comment>
<proteinExistence type="predicted"/>
<evidence type="ECO:0000313" key="1">
    <source>
        <dbReference type="EMBL" id="KAJ0086129.1"/>
    </source>
</evidence>
<sequence length="384" mass="41656">MGGNQRASSKISKWLQEIKKVRAYLLEVSIQCGYAGMFVITMVSLNHGMSHYVLAVYRHVVAALVIAPFALVLERGRRPKMTLPIFLQIMLLGFLEPVLDQNLYYMGMKYTTATFASATVNLAPAFTFIMAILLRLERVNIKKIQSLAKVIGTAITIIGAMVMTLYKGPIIDFIKSGGGSHHRASNESATGKHWISGTIMLLIGCCGFSGFFILQSITIKKYPAELSLTALVCLMGVVEGAALTLAMERDMNAWKIGWDSRLLAVAYSGLVCSGIGYYVQGVVNKDQGPVFIAAFSPLAMLVTAALGAIFLAEQLYLGSIIGAIFVTLGLYTYVWGKSKDLPSSAAPFTVEKGDHQQCELPVTNNDTSIKVENSIDGACHNSTK</sequence>
<dbReference type="Proteomes" id="UP001164250">
    <property type="component" value="Chromosome 10"/>
</dbReference>
<organism evidence="1 2">
    <name type="scientific">Pistacia atlantica</name>
    <dbReference type="NCBI Taxonomy" id="434234"/>
    <lineage>
        <taxon>Eukaryota</taxon>
        <taxon>Viridiplantae</taxon>
        <taxon>Streptophyta</taxon>
        <taxon>Embryophyta</taxon>
        <taxon>Tracheophyta</taxon>
        <taxon>Spermatophyta</taxon>
        <taxon>Magnoliopsida</taxon>
        <taxon>eudicotyledons</taxon>
        <taxon>Gunneridae</taxon>
        <taxon>Pentapetalae</taxon>
        <taxon>rosids</taxon>
        <taxon>malvids</taxon>
        <taxon>Sapindales</taxon>
        <taxon>Anacardiaceae</taxon>
        <taxon>Pistacia</taxon>
    </lineage>
</organism>
<reference evidence="2" key="1">
    <citation type="journal article" date="2023" name="G3 (Bethesda)">
        <title>Genome assembly and association tests identify interacting loci associated with vigor, precocity, and sex in interspecific pistachio rootstocks.</title>
        <authorList>
            <person name="Palmer W."/>
            <person name="Jacygrad E."/>
            <person name="Sagayaradj S."/>
            <person name="Cavanaugh K."/>
            <person name="Han R."/>
            <person name="Bertier L."/>
            <person name="Beede B."/>
            <person name="Kafkas S."/>
            <person name="Golino D."/>
            <person name="Preece J."/>
            <person name="Michelmore R."/>
        </authorList>
    </citation>
    <scope>NUCLEOTIDE SEQUENCE [LARGE SCALE GENOMIC DNA]</scope>
</reference>
<keyword evidence="2" id="KW-1185">Reference proteome</keyword>
<gene>
    <name evidence="1" type="ORF">Patl1_08388</name>
</gene>